<organism evidence="1 2">
    <name type="scientific">Smallanthus sonchifolius</name>
    <dbReference type="NCBI Taxonomy" id="185202"/>
    <lineage>
        <taxon>Eukaryota</taxon>
        <taxon>Viridiplantae</taxon>
        <taxon>Streptophyta</taxon>
        <taxon>Embryophyta</taxon>
        <taxon>Tracheophyta</taxon>
        <taxon>Spermatophyta</taxon>
        <taxon>Magnoliopsida</taxon>
        <taxon>eudicotyledons</taxon>
        <taxon>Gunneridae</taxon>
        <taxon>Pentapetalae</taxon>
        <taxon>asterids</taxon>
        <taxon>campanulids</taxon>
        <taxon>Asterales</taxon>
        <taxon>Asteraceae</taxon>
        <taxon>Asteroideae</taxon>
        <taxon>Heliantheae alliance</taxon>
        <taxon>Millerieae</taxon>
        <taxon>Smallanthus</taxon>
    </lineage>
</organism>
<evidence type="ECO:0000313" key="1">
    <source>
        <dbReference type="EMBL" id="KAI3754353.1"/>
    </source>
</evidence>
<keyword evidence="2" id="KW-1185">Reference proteome</keyword>
<dbReference type="EMBL" id="CM042035">
    <property type="protein sequence ID" value="KAI3754353.1"/>
    <property type="molecule type" value="Genomic_DNA"/>
</dbReference>
<dbReference type="Proteomes" id="UP001056120">
    <property type="component" value="Linkage Group LG18"/>
</dbReference>
<gene>
    <name evidence="1" type="ORF">L1987_54135</name>
</gene>
<comment type="caution">
    <text evidence="1">The sequence shown here is derived from an EMBL/GenBank/DDBJ whole genome shotgun (WGS) entry which is preliminary data.</text>
</comment>
<reference evidence="1 2" key="2">
    <citation type="journal article" date="2022" name="Mol. Ecol. Resour.">
        <title>The genomes of chicory, endive, great burdock and yacon provide insights into Asteraceae paleo-polyploidization history and plant inulin production.</title>
        <authorList>
            <person name="Fan W."/>
            <person name="Wang S."/>
            <person name="Wang H."/>
            <person name="Wang A."/>
            <person name="Jiang F."/>
            <person name="Liu H."/>
            <person name="Zhao H."/>
            <person name="Xu D."/>
            <person name="Zhang Y."/>
        </authorList>
    </citation>
    <scope>NUCLEOTIDE SEQUENCE [LARGE SCALE GENOMIC DNA]</scope>
    <source>
        <strain evidence="2">cv. Yunnan</strain>
        <tissue evidence="1">Leaves</tissue>
    </source>
</reference>
<proteinExistence type="predicted"/>
<reference evidence="2" key="1">
    <citation type="journal article" date="2022" name="Mol. Ecol. Resour.">
        <title>The genomes of chicory, endive, great burdock and yacon provide insights into Asteraceae palaeo-polyploidization history and plant inulin production.</title>
        <authorList>
            <person name="Fan W."/>
            <person name="Wang S."/>
            <person name="Wang H."/>
            <person name="Wang A."/>
            <person name="Jiang F."/>
            <person name="Liu H."/>
            <person name="Zhao H."/>
            <person name="Xu D."/>
            <person name="Zhang Y."/>
        </authorList>
    </citation>
    <scope>NUCLEOTIDE SEQUENCE [LARGE SCALE GENOMIC DNA]</scope>
    <source>
        <strain evidence="2">cv. Yunnan</strain>
    </source>
</reference>
<name>A0ACB9E6Z2_9ASTR</name>
<accession>A0ACB9E6Z2</accession>
<protein>
    <submittedName>
        <fullName evidence="1">Uncharacterized protein</fullName>
    </submittedName>
</protein>
<sequence>MNHHSCSPRSTENEPPQPPPKIDLHFTQVLTHHDVGCECDILRNFTSREGSSAHVSQQRVSLCDEEEADTENVRVMIRLVLPMNLRQVCRRMGLDVIYPSTEDSSTSRLPTSSMASSWGVAIPPRCVTFIMMRTFSLGAPNHVDVSMR</sequence>
<evidence type="ECO:0000313" key="2">
    <source>
        <dbReference type="Proteomes" id="UP001056120"/>
    </source>
</evidence>